<reference evidence="1 2" key="1">
    <citation type="submission" date="2020-06" db="EMBL/GenBank/DDBJ databases">
        <authorList>
            <person name="Criscuolo A."/>
        </authorList>
    </citation>
    <scope>NUCLEOTIDE SEQUENCE [LARGE SCALE GENOMIC DNA]</scope>
    <source>
        <strain evidence="1">PXU-55</strain>
    </source>
</reference>
<evidence type="ECO:0000313" key="2">
    <source>
        <dbReference type="Proteomes" id="UP000533639"/>
    </source>
</evidence>
<dbReference type="EMBL" id="CAIJDE010000069">
    <property type="protein sequence ID" value="CAC9977045.1"/>
    <property type="molecule type" value="Genomic_DNA"/>
</dbReference>
<comment type="caution">
    <text evidence="1">The sequence shown here is derived from an EMBL/GenBank/DDBJ whole genome shotgun (WGS) entry which is preliminary data.</text>
</comment>
<proteinExistence type="predicted"/>
<gene>
    <name evidence="1" type="ORF">FLAPXU55_04777</name>
</gene>
<organism evidence="1 2">
    <name type="scientific">Flavobacterium panici</name>
    <dbReference type="NCBI Taxonomy" id="2654843"/>
    <lineage>
        <taxon>Bacteria</taxon>
        <taxon>Pseudomonadati</taxon>
        <taxon>Bacteroidota</taxon>
        <taxon>Flavobacteriia</taxon>
        <taxon>Flavobacteriales</taxon>
        <taxon>Flavobacteriaceae</taxon>
        <taxon>Flavobacterium</taxon>
    </lineage>
</organism>
<accession>A0A9N8J678</accession>
<evidence type="ECO:0000313" key="1">
    <source>
        <dbReference type="EMBL" id="CAC9977045.1"/>
    </source>
</evidence>
<dbReference type="AlphaFoldDB" id="A0A9N8J678"/>
<dbReference type="Proteomes" id="UP000533639">
    <property type="component" value="Unassembled WGS sequence"/>
</dbReference>
<keyword evidence="2" id="KW-1185">Reference proteome</keyword>
<sequence length="42" mass="4879">MRGIEKFKILIVGLTTVLSLINFTNKDFKNEIVQNELNKNIE</sequence>
<protein>
    <submittedName>
        <fullName evidence="1">Uncharacterized protein</fullName>
    </submittedName>
</protein>
<name>A0A9N8J678_9FLAO</name>
<dbReference type="RefSeq" id="WP_262891006.1">
    <property type="nucleotide sequence ID" value="NZ_CAIJDE010000069.1"/>
</dbReference>